<geneLocation type="plasmid" evidence="1">
    <name>pTEM-2262</name>
</geneLocation>
<keyword evidence="1" id="KW-0614">Plasmid</keyword>
<dbReference type="EMBL" id="MG387191">
    <property type="protein sequence ID" value="AVR65079.1"/>
    <property type="molecule type" value="Genomic_DNA"/>
</dbReference>
<reference evidence="1" key="1">
    <citation type="submission" date="2018-10" db="EMBL/GenBank/DDBJ databases">
        <title>Complete Sequence of plasmid pTEM-2262.</title>
        <authorList>
            <person name="Li M."/>
            <person name="Li F."/>
            <person name="Pei G."/>
            <person name="Tong Y."/>
        </authorList>
    </citation>
    <scope>NUCLEOTIDE SEQUENCE</scope>
    <source>
        <strain evidence="1">2262</strain>
        <plasmid evidence="1">pTEM-2262</plasmid>
    </source>
</reference>
<name>A0A2R4AK44_CITFR</name>
<organism evidence="1">
    <name type="scientific">Citrobacter freundii</name>
    <dbReference type="NCBI Taxonomy" id="546"/>
    <lineage>
        <taxon>Bacteria</taxon>
        <taxon>Pseudomonadati</taxon>
        <taxon>Pseudomonadota</taxon>
        <taxon>Gammaproteobacteria</taxon>
        <taxon>Enterobacterales</taxon>
        <taxon>Enterobacteriaceae</taxon>
        <taxon>Citrobacter</taxon>
        <taxon>Citrobacter freundii complex</taxon>
    </lineage>
</organism>
<accession>A0A2R4AK44</accession>
<protein>
    <submittedName>
        <fullName evidence="1">Uncharacterized protein</fullName>
    </submittedName>
</protein>
<proteinExistence type="predicted"/>
<dbReference type="AlphaFoldDB" id="A0A2R4AK44"/>
<evidence type="ECO:0000313" key="1">
    <source>
        <dbReference type="EMBL" id="AVR65079.1"/>
    </source>
</evidence>
<sequence length="45" mass="5384">MNVMRGIERNGMFILNPNYGELDNQMWKSVEKQTSRLGINWFSDY</sequence>